<accession>A0A804L5H7</accession>
<evidence type="ECO:0000313" key="4">
    <source>
        <dbReference type="Proteomes" id="UP000012960"/>
    </source>
</evidence>
<dbReference type="InterPro" id="IPR011990">
    <property type="entry name" value="TPR-like_helical_dom_sf"/>
</dbReference>
<dbReference type="InterPro" id="IPR046848">
    <property type="entry name" value="E_motif"/>
</dbReference>
<dbReference type="NCBIfam" id="TIGR00756">
    <property type="entry name" value="PPR"/>
    <property type="match status" value="2"/>
</dbReference>
<dbReference type="Gramene" id="Ma11_t07960.2">
    <property type="protein sequence ID" value="Ma11_p07960.2"/>
    <property type="gene ID" value="Ma11_g07960"/>
</dbReference>
<proteinExistence type="predicted"/>
<dbReference type="Pfam" id="PF20431">
    <property type="entry name" value="E_motif"/>
    <property type="match status" value="1"/>
</dbReference>
<feature type="repeat" description="PPR" evidence="2">
    <location>
        <begin position="89"/>
        <end position="119"/>
    </location>
</feature>
<feature type="repeat" description="PPR" evidence="2">
    <location>
        <begin position="554"/>
        <end position="588"/>
    </location>
</feature>
<dbReference type="GO" id="GO:0003723">
    <property type="term" value="F:RNA binding"/>
    <property type="evidence" value="ECO:0007669"/>
    <property type="project" value="InterPro"/>
</dbReference>
<dbReference type="InterPro" id="IPR046960">
    <property type="entry name" value="PPR_At4g14850-like_plant"/>
</dbReference>
<dbReference type="Pfam" id="PF01535">
    <property type="entry name" value="PPR"/>
    <property type="match status" value="8"/>
</dbReference>
<evidence type="ECO:0000313" key="3">
    <source>
        <dbReference type="EnsemblPlants" id="Ma11_p07960.2"/>
    </source>
</evidence>
<reference evidence="3" key="1">
    <citation type="submission" date="2021-05" db="UniProtKB">
        <authorList>
            <consortium name="EnsemblPlants"/>
        </authorList>
    </citation>
    <scope>IDENTIFICATION</scope>
    <source>
        <strain evidence="3">subsp. malaccensis</strain>
    </source>
</reference>
<dbReference type="InterPro" id="IPR002885">
    <property type="entry name" value="PPR_rpt"/>
</dbReference>
<name>A0A804L5H7_MUSAM</name>
<protein>
    <recommendedName>
        <fullName evidence="5">Pentatricopeptide repeat-containing protein</fullName>
    </recommendedName>
</protein>
<dbReference type="PROSITE" id="PS51375">
    <property type="entry name" value="PPR"/>
    <property type="match status" value="5"/>
</dbReference>
<dbReference type="GO" id="GO:0009451">
    <property type="term" value="P:RNA modification"/>
    <property type="evidence" value="ECO:0007669"/>
    <property type="project" value="InterPro"/>
</dbReference>
<keyword evidence="1" id="KW-0677">Repeat</keyword>
<evidence type="ECO:0008006" key="5">
    <source>
        <dbReference type="Google" id="ProtNLM"/>
    </source>
</evidence>
<dbReference type="Proteomes" id="UP000012960">
    <property type="component" value="Unplaced"/>
</dbReference>
<dbReference type="EnsemblPlants" id="Ma11_t07960.2">
    <property type="protein sequence ID" value="Ma11_p07960.2"/>
    <property type="gene ID" value="Ma11_g07960"/>
</dbReference>
<feature type="repeat" description="PPR" evidence="2">
    <location>
        <begin position="120"/>
        <end position="154"/>
    </location>
</feature>
<feature type="repeat" description="PPR" evidence="2">
    <location>
        <begin position="451"/>
        <end position="485"/>
    </location>
</feature>
<dbReference type="Gene3D" id="1.25.40.10">
    <property type="entry name" value="Tetratricopeptide repeat domain"/>
    <property type="match status" value="5"/>
</dbReference>
<dbReference type="FunFam" id="1.25.40.10:FF:000351">
    <property type="entry name" value="Pentatricopeptide repeat-containing protein"/>
    <property type="match status" value="1"/>
</dbReference>
<organism evidence="3 4">
    <name type="scientific">Musa acuminata subsp. malaccensis</name>
    <name type="common">Wild banana</name>
    <name type="synonym">Musa malaccensis</name>
    <dbReference type="NCBI Taxonomy" id="214687"/>
    <lineage>
        <taxon>Eukaryota</taxon>
        <taxon>Viridiplantae</taxon>
        <taxon>Streptophyta</taxon>
        <taxon>Embryophyta</taxon>
        <taxon>Tracheophyta</taxon>
        <taxon>Spermatophyta</taxon>
        <taxon>Magnoliopsida</taxon>
        <taxon>Liliopsida</taxon>
        <taxon>Zingiberales</taxon>
        <taxon>Musaceae</taxon>
        <taxon>Musa</taxon>
    </lineage>
</organism>
<keyword evidence="4" id="KW-1185">Reference proteome</keyword>
<sequence>MRAIRICLPSNYNPFSLSTTKSLQLSSSFRARSCSTSHPHRIPVPISDLYARKDQKTLSHALTLSWRTNSSILGSQIHAQVIKSGFSPDTYSQNNLLTMYCKCKALDRASNLFDEMTDKNLVSWTSMISGSVNNNEHEMGLGLYMEMMRSGFIPNEFALASVLSACAIIDQIKFGFSLHCVALKIGLDTNQFVGSALLWMHAKCRSIEDAELVFESIDEPDLACWNAIIEGTGRKNSALNVFYHVLDKDNSSWNTVISGLAKEEDVSEVVNLFSSMLLAGFRPDHVTFSNIIRLCGATDGLLLGLQFCCFAYHLGYFHYDLVINSLIYMFSRCSLMDSADLLFVSHPSRNIILCNEMIAGYNLNGYGIKALQLFCSLIESDIEADEFTYSNVLGACQGIQHQDTGKQIHARIIKLGFDSCCSVCSSMINAYASFGSVTSCFKIFQDIRTLDLVSWGAMISAFLKLGFSSEALSFLNCLRDSGEKPDDVILSCALNACANIALLDQSTCIHAHIIKRGFGKHLCVASAIIDAYAKCGDIASSKKVFENISRDCIDAILFNTMITAFAHHGLIIEAIEIFEQLKYANSYPTQATFVAVIAACSHLGLVDQGRFVFESISNVYGMSPSKDNFACLVDLFARNGLLEKAKDVIESMPFEPWPSIWISLLSGCRSYGNKEMGELAAERILKLVPDNDSAYALMANVYAGDEKWKDAERMRIKMEMNRIQKACGYSIIST</sequence>
<feature type="repeat" description="PPR" evidence="2">
    <location>
        <begin position="249"/>
        <end position="283"/>
    </location>
</feature>
<dbReference type="AlphaFoldDB" id="A0A804L5H7"/>
<dbReference type="FunFam" id="1.25.40.10:FF:000090">
    <property type="entry name" value="Pentatricopeptide repeat-containing protein, chloroplastic"/>
    <property type="match status" value="1"/>
</dbReference>
<evidence type="ECO:0000256" key="1">
    <source>
        <dbReference type="ARBA" id="ARBA00022737"/>
    </source>
</evidence>
<dbReference type="Pfam" id="PF13041">
    <property type="entry name" value="PPR_2"/>
    <property type="match status" value="1"/>
</dbReference>
<dbReference type="PANTHER" id="PTHR47926:SF435">
    <property type="entry name" value="PENTACOTRIPEPTIDE-REPEAT REGION OF PRORP DOMAIN-CONTAINING PROTEIN"/>
    <property type="match status" value="1"/>
</dbReference>
<dbReference type="PANTHER" id="PTHR47926">
    <property type="entry name" value="PENTATRICOPEPTIDE REPEAT-CONTAINING PROTEIN"/>
    <property type="match status" value="1"/>
</dbReference>
<evidence type="ECO:0000256" key="2">
    <source>
        <dbReference type="PROSITE-ProRule" id="PRU00708"/>
    </source>
</evidence>